<evidence type="ECO:0000256" key="9">
    <source>
        <dbReference type="SAM" id="Phobius"/>
    </source>
</evidence>
<evidence type="ECO:0000259" key="12">
    <source>
        <dbReference type="Pfam" id="PF23539"/>
    </source>
</evidence>
<dbReference type="InterPro" id="IPR050482">
    <property type="entry name" value="Sensor_HK_TwoCompSys"/>
</dbReference>
<dbReference type="Pfam" id="PF02518">
    <property type="entry name" value="HATPase_c"/>
    <property type="match status" value="1"/>
</dbReference>
<evidence type="ECO:0000256" key="3">
    <source>
        <dbReference type="ARBA" id="ARBA00022553"/>
    </source>
</evidence>
<keyword evidence="8" id="KW-0902">Two-component regulatory system</keyword>
<dbReference type="InterPro" id="IPR003594">
    <property type="entry name" value="HATPase_dom"/>
</dbReference>
<gene>
    <name evidence="13" type="ORF">Vlu01_50680</name>
</gene>
<dbReference type="Proteomes" id="UP000643165">
    <property type="component" value="Unassembled WGS sequence"/>
</dbReference>
<dbReference type="Gene3D" id="3.30.565.10">
    <property type="entry name" value="Histidine kinase-like ATPase, C-terminal domain"/>
    <property type="match status" value="1"/>
</dbReference>
<feature type="domain" description="Histidine kinase/HSP90-like ATPase" evidence="10">
    <location>
        <begin position="311"/>
        <end position="405"/>
    </location>
</feature>
<evidence type="ECO:0000256" key="2">
    <source>
        <dbReference type="ARBA" id="ARBA00012438"/>
    </source>
</evidence>
<reference evidence="13 14" key="1">
    <citation type="submission" date="2021-01" db="EMBL/GenBank/DDBJ databases">
        <title>Whole genome shotgun sequence of Verrucosispora lutea NBRC 106530.</title>
        <authorList>
            <person name="Komaki H."/>
            <person name="Tamura T."/>
        </authorList>
    </citation>
    <scope>NUCLEOTIDE SEQUENCE [LARGE SCALE GENOMIC DNA]</scope>
    <source>
        <strain evidence="13 14">NBRC 106530</strain>
    </source>
</reference>
<comment type="catalytic activity">
    <reaction evidence="1">
        <text>ATP + protein L-histidine = ADP + protein N-phospho-L-histidine.</text>
        <dbReference type="EC" id="2.7.13.3"/>
    </reaction>
</comment>
<dbReference type="PANTHER" id="PTHR24421">
    <property type="entry name" value="NITRATE/NITRITE SENSOR PROTEIN NARX-RELATED"/>
    <property type="match status" value="1"/>
</dbReference>
<feature type="transmembrane region" description="Helical" evidence="9">
    <location>
        <begin position="79"/>
        <end position="95"/>
    </location>
</feature>
<keyword evidence="14" id="KW-1185">Reference proteome</keyword>
<keyword evidence="6 13" id="KW-0418">Kinase</keyword>
<keyword evidence="7" id="KW-0067">ATP-binding</keyword>
<evidence type="ECO:0000259" key="10">
    <source>
        <dbReference type="Pfam" id="PF02518"/>
    </source>
</evidence>
<evidence type="ECO:0000256" key="4">
    <source>
        <dbReference type="ARBA" id="ARBA00022679"/>
    </source>
</evidence>
<dbReference type="Pfam" id="PF07730">
    <property type="entry name" value="HisKA_3"/>
    <property type="match status" value="1"/>
</dbReference>
<dbReference type="Gene3D" id="1.20.5.1930">
    <property type="match status" value="1"/>
</dbReference>
<evidence type="ECO:0000313" key="13">
    <source>
        <dbReference type="EMBL" id="GIJ24444.1"/>
    </source>
</evidence>
<dbReference type="EMBL" id="BOPB01000033">
    <property type="protein sequence ID" value="GIJ24444.1"/>
    <property type="molecule type" value="Genomic_DNA"/>
</dbReference>
<protein>
    <recommendedName>
        <fullName evidence="2">histidine kinase</fullName>
        <ecNumber evidence="2">2.7.13.3</ecNumber>
    </recommendedName>
</protein>
<keyword evidence="9" id="KW-0812">Transmembrane</keyword>
<dbReference type="PANTHER" id="PTHR24421:SF10">
    <property type="entry name" value="NITRATE_NITRITE SENSOR PROTEIN NARQ"/>
    <property type="match status" value="1"/>
</dbReference>
<keyword evidence="3" id="KW-0597">Phosphoprotein</keyword>
<evidence type="ECO:0000256" key="8">
    <source>
        <dbReference type="ARBA" id="ARBA00023012"/>
    </source>
</evidence>
<accession>A0ABQ4J2Q5</accession>
<dbReference type="SUPFAM" id="SSF55874">
    <property type="entry name" value="ATPase domain of HSP90 chaperone/DNA topoisomerase II/histidine kinase"/>
    <property type="match status" value="1"/>
</dbReference>
<dbReference type="Pfam" id="PF23539">
    <property type="entry name" value="DUF7134"/>
    <property type="match status" value="1"/>
</dbReference>
<evidence type="ECO:0000313" key="14">
    <source>
        <dbReference type="Proteomes" id="UP000643165"/>
    </source>
</evidence>
<dbReference type="InterPro" id="IPR036890">
    <property type="entry name" value="HATPase_C_sf"/>
</dbReference>
<comment type="caution">
    <text evidence="13">The sequence shown here is derived from an EMBL/GenBank/DDBJ whole genome shotgun (WGS) entry which is preliminary data.</text>
</comment>
<dbReference type="InterPro" id="IPR055558">
    <property type="entry name" value="DUF7134"/>
</dbReference>
<keyword evidence="4" id="KW-0808">Transferase</keyword>
<evidence type="ECO:0000256" key="1">
    <source>
        <dbReference type="ARBA" id="ARBA00000085"/>
    </source>
</evidence>
<evidence type="ECO:0000256" key="6">
    <source>
        <dbReference type="ARBA" id="ARBA00022777"/>
    </source>
</evidence>
<keyword evidence="9" id="KW-1133">Transmembrane helix</keyword>
<keyword evidence="9" id="KW-0472">Membrane</keyword>
<organism evidence="13 14">
    <name type="scientific">Micromonospora lutea</name>
    <dbReference type="NCBI Taxonomy" id="419825"/>
    <lineage>
        <taxon>Bacteria</taxon>
        <taxon>Bacillati</taxon>
        <taxon>Actinomycetota</taxon>
        <taxon>Actinomycetes</taxon>
        <taxon>Micromonosporales</taxon>
        <taxon>Micromonosporaceae</taxon>
        <taxon>Micromonospora</taxon>
    </lineage>
</organism>
<dbReference type="RefSeq" id="WP_239096114.1">
    <property type="nucleotide sequence ID" value="NZ_BOPB01000033.1"/>
</dbReference>
<name>A0ABQ4J2Q5_9ACTN</name>
<dbReference type="InterPro" id="IPR011712">
    <property type="entry name" value="Sig_transdc_His_kin_sub3_dim/P"/>
</dbReference>
<dbReference type="CDD" id="cd16917">
    <property type="entry name" value="HATPase_UhpB-NarQ-NarX-like"/>
    <property type="match status" value="1"/>
</dbReference>
<evidence type="ECO:0000256" key="7">
    <source>
        <dbReference type="ARBA" id="ARBA00022840"/>
    </source>
</evidence>
<dbReference type="GO" id="GO:0016301">
    <property type="term" value="F:kinase activity"/>
    <property type="evidence" value="ECO:0007669"/>
    <property type="project" value="UniProtKB-KW"/>
</dbReference>
<keyword evidence="5" id="KW-0547">Nucleotide-binding</keyword>
<feature type="domain" description="DUF7134" evidence="12">
    <location>
        <begin position="11"/>
        <end position="174"/>
    </location>
</feature>
<evidence type="ECO:0000256" key="5">
    <source>
        <dbReference type="ARBA" id="ARBA00022741"/>
    </source>
</evidence>
<dbReference type="EC" id="2.7.13.3" evidence="2"/>
<evidence type="ECO:0000259" key="11">
    <source>
        <dbReference type="Pfam" id="PF07730"/>
    </source>
</evidence>
<feature type="domain" description="Signal transduction histidine kinase subgroup 3 dimerisation and phosphoacceptor" evidence="11">
    <location>
        <begin position="202"/>
        <end position="268"/>
    </location>
</feature>
<proteinExistence type="predicted"/>
<feature type="transmembrane region" description="Helical" evidence="9">
    <location>
        <begin position="20"/>
        <end position="36"/>
    </location>
</feature>
<feature type="transmembrane region" description="Helical" evidence="9">
    <location>
        <begin position="56"/>
        <end position="72"/>
    </location>
</feature>
<sequence>MDLRVMPERLRTWFARRPVWFADVLLALFVTVIQVQSVSKYGTVLPEPIARPASDFGYAGYGLVVLSGLAIVVRRRWPVAVFAVTGAASLVYFGLGFPDRMSCLGLFVALYTLAAYGDGRRSLLIAGTGTTVLAVGWLVAGADIQPVEAMGWVLFRIGASVVSITLGESVRSRRVIAADAQRRAEMAERSREEETRARVDAERLRIAREVHDTVAHAIAIINVQASVTAHVLDKRPAQARDALRAIEQTSSRALHEMRAVLGVLREDDGREPSPGLEQLPALADKAREAGLEVSIEQTPAAAPVPSAVNSAAYRIVQESITNVIRHVGPTRVAVTIEAASDALRIRVADEGTRDPVLVTVGAGGRSSGGRGIVGMRERCQLLGGELHATARPDGGFEVVARLPLAPVAPRP</sequence>